<accession>A0A1I6MXZ6</accession>
<feature type="domain" description="Glycosyl hydrolase family 30 TIM-barrel" evidence="6">
    <location>
        <begin position="67"/>
        <end position="398"/>
    </location>
</feature>
<keyword evidence="2 5" id="KW-0732">Signal</keyword>
<reference evidence="8 9" key="1">
    <citation type="submission" date="2016-10" db="EMBL/GenBank/DDBJ databases">
        <authorList>
            <person name="de Groot N.N."/>
        </authorList>
    </citation>
    <scope>NUCLEOTIDE SEQUENCE [LARGE SCALE GENOMIC DNA]</scope>
    <source>
        <strain evidence="8 9">DSM 21001</strain>
    </source>
</reference>
<dbReference type="Gene3D" id="2.60.40.1180">
    <property type="entry name" value="Golgi alpha-mannosidase II"/>
    <property type="match status" value="1"/>
</dbReference>
<dbReference type="EMBL" id="FOZL01000002">
    <property type="protein sequence ID" value="SFS20534.1"/>
    <property type="molecule type" value="Genomic_DNA"/>
</dbReference>
<dbReference type="GO" id="GO:0006680">
    <property type="term" value="P:glucosylceramide catabolic process"/>
    <property type="evidence" value="ECO:0007669"/>
    <property type="project" value="TreeGrafter"/>
</dbReference>
<gene>
    <name evidence="8" type="ORF">SAMN05421771_3680</name>
</gene>
<dbReference type="Pfam" id="PF02055">
    <property type="entry name" value="Glyco_hydro_30"/>
    <property type="match status" value="1"/>
</dbReference>
<dbReference type="SUPFAM" id="SSF51445">
    <property type="entry name" value="(Trans)glycosidases"/>
    <property type="match status" value="1"/>
</dbReference>
<organism evidence="8 9">
    <name type="scientific">Granulicella pectinivorans</name>
    <dbReference type="NCBI Taxonomy" id="474950"/>
    <lineage>
        <taxon>Bacteria</taxon>
        <taxon>Pseudomonadati</taxon>
        <taxon>Acidobacteriota</taxon>
        <taxon>Terriglobia</taxon>
        <taxon>Terriglobales</taxon>
        <taxon>Acidobacteriaceae</taxon>
        <taxon>Granulicella</taxon>
    </lineage>
</organism>
<evidence type="ECO:0000256" key="2">
    <source>
        <dbReference type="ARBA" id="ARBA00022729"/>
    </source>
</evidence>
<dbReference type="PANTHER" id="PTHR11069:SF23">
    <property type="entry name" value="LYSOSOMAL ACID GLUCOSYLCERAMIDASE"/>
    <property type="match status" value="1"/>
</dbReference>
<evidence type="ECO:0000256" key="1">
    <source>
        <dbReference type="ARBA" id="ARBA00005382"/>
    </source>
</evidence>
<evidence type="ECO:0000256" key="5">
    <source>
        <dbReference type="SAM" id="SignalP"/>
    </source>
</evidence>
<dbReference type="InterPro" id="IPR001139">
    <property type="entry name" value="Glyco_hydro_30"/>
</dbReference>
<dbReference type="AlphaFoldDB" id="A0A1I6MXZ6"/>
<keyword evidence="4" id="KW-0326">Glycosidase</keyword>
<feature type="signal peptide" evidence="5">
    <location>
        <begin position="1"/>
        <end position="22"/>
    </location>
</feature>
<feature type="domain" description="Glycosyl hydrolase family 30 beta sandwich" evidence="7">
    <location>
        <begin position="402"/>
        <end position="462"/>
    </location>
</feature>
<dbReference type="InterPro" id="IPR017853">
    <property type="entry name" value="GH"/>
</dbReference>
<evidence type="ECO:0000259" key="7">
    <source>
        <dbReference type="Pfam" id="PF17189"/>
    </source>
</evidence>
<dbReference type="Pfam" id="PF17189">
    <property type="entry name" value="Glyco_hydro_30C"/>
    <property type="match status" value="1"/>
</dbReference>
<evidence type="ECO:0000259" key="6">
    <source>
        <dbReference type="Pfam" id="PF02055"/>
    </source>
</evidence>
<evidence type="ECO:0000313" key="9">
    <source>
        <dbReference type="Proteomes" id="UP000199024"/>
    </source>
</evidence>
<dbReference type="InterPro" id="IPR033452">
    <property type="entry name" value="GH30_C"/>
</dbReference>
<protein>
    <submittedName>
        <fullName evidence="8">Glucosylceramidase</fullName>
    </submittedName>
</protein>
<dbReference type="PANTHER" id="PTHR11069">
    <property type="entry name" value="GLUCOSYLCERAMIDASE"/>
    <property type="match status" value="1"/>
</dbReference>
<feature type="chain" id="PRO_5011590360" evidence="5">
    <location>
        <begin position="23"/>
        <end position="464"/>
    </location>
</feature>
<evidence type="ECO:0000256" key="3">
    <source>
        <dbReference type="ARBA" id="ARBA00022801"/>
    </source>
</evidence>
<proteinExistence type="inferred from homology"/>
<comment type="similarity">
    <text evidence="1 4">Belongs to the glycosyl hydrolase 30 family.</text>
</comment>
<name>A0A1I6MXZ6_9BACT</name>
<dbReference type="RefSeq" id="WP_089842307.1">
    <property type="nucleotide sequence ID" value="NZ_FOZL01000002.1"/>
</dbReference>
<dbReference type="InterPro" id="IPR013780">
    <property type="entry name" value="Glyco_hydro_b"/>
</dbReference>
<evidence type="ECO:0000256" key="4">
    <source>
        <dbReference type="RuleBase" id="RU361188"/>
    </source>
</evidence>
<dbReference type="OrthoDB" id="9806701at2"/>
<sequence>MNPARIVFAVLSLSAFALPAAAQQATVWLTTPDRTSLLAEQPQRLAFAKSKAPGILVDDKTKFQTMDGFGYALTGGSAQLMMKMSPAARTALIQELFGNGPADVGTSYLRVTVGASDMNDHVYTYDDMPDGETDPDLKHFSLAPDEADVIPVLKEILKVTPKIKILASPWTAPSWMKDNNNAKGGSLKHEYYGAYATYWVKYLLGMQAAGIPIDALTPQNEPENPKNTPSMVVTSEQEADFIGNYLGPALEKAGLHTKIISFDHNCDNPNYSIDLLKNPAAAKYTNGSGYHLYRGEITAMTTTHNAFPNKNLYFTEQMVIARKNDTGLQLAKPVARLIIGAPQNWSRNVLLWNLAADPQNGPHTASGGCPICTGAITLDGDKITRNIAFYTASQASKFVPPGSVRIASTGPADALPHVAFLTPKKKHVLIVSNTTDQVSTFVFGAKGKSATATLPAGAVATYVW</sequence>
<dbReference type="Gene3D" id="3.20.20.80">
    <property type="entry name" value="Glycosidases"/>
    <property type="match status" value="1"/>
</dbReference>
<evidence type="ECO:0000313" key="8">
    <source>
        <dbReference type="EMBL" id="SFS20534.1"/>
    </source>
</evidence>
<dbReference type="GO" id="GO:0004348">
    <property type="term" value="F:glucosylceramidase activity"/>
    <property type="evidence" value="ECO:0007669"/>
    <property type="project" value="InterPro"/>
</dbReference>
<dbReference type="Proteomes" id="UP000199024">
    <property type="component" value="Unassembled WGS sequence"/>
</dbReference>
<keyword evidence="3 4" id="KW-0378">Hydrolase</keyword>
<dbReference type="InterPro" id="IPR033453">
    <property type="entry name" value="Glyco_hydro_30_TIM-barrel"/>
</dbReference>
<keyword evidence="9" id="KW-1185">Reference proteome</keyword>
<dbReference type="GO" id="GO:0016020">
    <property type="term" value="C:membrane"/>
    <property type="evidence" value="ECO:0007669"/>
    <property type="project" value="GOC"/>
</dbReference>
<dbReference type="STRING" id="474950.SAMN05421771_3680"/>